<reference evidence="1 2" key="1">
    <citation type="submission" date="2021-08" db="EMBL/GenBank/DDBJ databases">
        <title>Comparative Genomics Analysis of the Genus Qipengyuania Reveals Extensive Genetic Diversity and Metabolic Versatility, Including the Description of Fifteen Novel Species.</title>
        <authorList>
            <person name="Liu Y."/>
        </authorList>
    </citation>
    <scope>NUCLEOTIDE SEQUENCE [LARGE SCALE GENOMIC DNA]</scope>
    <source>
        <strain evidence="1 2">1NDH13</strain>
    </source>
</reference>
<evidence type="ECO:0000313" key="2">
    <source>
        <dbReference type="Proteomes" id="UP000824281"/>
    </source>
</evidence>
<accession>A0ABX8ZMA4</accession>
<protein>
    <submittedName>
        <fullName evidence="1">Tryptophan 7-halogenase</fullName>
    </submittedName>
</protein>
<evidence type="ECO:0000313" key="1">
    <source>
        <dbReference type="EMBL" id="QZD88813.1"/>
    </source>
</evidence>
<organism evidence="1 2">
    <name type="scientific">Qipengyuania aurantiaca</name>
    <dbReference type="NCBI Taxonomy" id="2867233"/>
    <lineage>
        <taxon>Bacteria</taxon>
        <taxon>Pseudomonadati</taxon>
        <taxon>Pseudomonadota</taxon>
        <taxon>Alphaproteobacteria</taxon>
        <taxon>Sphingomonadales</taxon>
        <taxon>Erythrobacteraceae</taxon>
        <taxon>Qipengyuania</taxon>
    </lineage>
</organism>
<dbReference type="Proteomes" id="UP000824281">
    <property type="component" value="Chromosome"/>
</dbReference>
<keyword evidence="2" id="KW-1185">Reference proteome</keyword>
<dbReference type="PIRSF" id="PIRSF011396">
    <property type="entry name" value="Trp_halogenase"/>
    <property type="match status" value="1"/>
</dbReference>
<name>A0ABX8ZMA4_9SPHN</name>
<gene>
    <name evidence="1" type="ORF">K3148_08045</name>
</gene>
<sequence length="515" mass="56940">MTDARRGTRPIRKLLIVGGGSAGWMAAAFLSRALGRTVAIELVESDDIGIVGVGEATIPPIREFNRLAGVDEAEFLRATDATYKIGIQFENWGRQDERYIHAFGHTAQELDALVPLHHWWLLGREAESSGYPKWEDMFLGRVAADENRFAIDQRPGSELSRLLPHAYHFDALAYGRYLRSLAESRGVMRTEGRIAHAHRNGESGDITQVALEDGRELAADFFIDCSGFRSLLLGDAMKEEFDDWSNYLPADCAVVVQTDPASEAIAPFTRAIAHETGWQWNIPLQSRTGNGHVYSSRFSSDEDALARFLANLTGTPKGEPRVLRFATGRRRNPWSGNVLGLGLAAGFLEPLESTSIHLVQSGLERFVKLFPGHAGASRERDHFNRQSEAEWLQVRDFIIAHYKVTQRQDSEFWRHCAAMEVPDSLAASLDLWQAHGSLAIDGGHLFQQTSWTSLLIGQNLLPDSPHPLTARADAGAIASRIAHIAQSLRQSGARLPDHRRFIEQASGVSGNPAPA</sequence>
<dbReference type="Pfam" id="PF04820">
    <property type="entry name" value="Trp_halogenase"/>
    <property type="match status" value="1"/>
</dbReference>
<dbReference type="InterPro" id="IPR050816">
    <property type="entry name" value="Flavin-dep_Halogenase_NPB"/>
</dbReference>
<proteinExistence type="predicted"/>
<dbReference type="EMBL" id="CP081295">
    <property type="protein sequence ID" value="QZD88813.1"/>
    <property type="molecule type" value="Genomic_DNA"/>
</dbReference>
<dbReference type="InterPro" id="IPR006905">
    <property type="entry name" value="Flavin_halogenase"/>
</dbReference>
<dbReference type="InterPro" id="IPR036188">
    <property type="entry name" value="FAD/NAD-bd_sf"/>
</dbReference>
<dbReference type="InterPro" id="IPR033856">
    <property type="entry name" value="Trp_halogen"/>
</dbReference>
<dbReference type="Gene3D" id="3.50.50.60">
    <property type="entry name" value="FAD/NAD(P)-binding domain"/>
    <property type="match status" value="1"/>
</dbReference>
<dbReference type="PANTHER" id="PTHR43747:SF4">
    <property type="entry name" value="FLAVIN-DEPENDENT TRYPTOPHAN HALOGENASE"/>
    <property type="match status" value="1"/>
</dbReference>
<dbReference type="RefSeq" id="WP_221424323.1">
    <property type="nucleotide sequence ID" value="NZ_CP081295.1"/>
</dbReference>
<dbReference type="PANTHER" id="PTHR43747">
    <property type="entry name" value="FAD-BINDING PROTEIN"/>
    <property type="match status" value="1"/>
</dbReference>
<dbReference type="SUPFAM" id="SSF51905">
    <property type="entry name" value="FAD/NAD(P)-binding domain"/>
    <property type="match status" value="1"/>
</dbReference>